<protein>
    <recommendedName>
        <fullName evidence="3">GDP-mannose 4,6-dehydratase</fullName>
        <ecNumber evidence="3">4.2.1.47</ecNumber>
    </recommendedName>
</protein>
<comment type="similarity">
    <text evidence="2">Belongs to the NAD(P)-dependent epimerase/dehydratase family. GDP-mannose 4,6-dehydratase subfamily.</text>
</comment>
<dbReference type="RefSeq" id="WP_170254250.1">
    <property type="nucleotide sequence ID" value="NZ_BKAE01000006.1"/>
</dbReference>
<evidence type="ECO:0000256" key="4">
    <source>
        <dbReference type="ARBA" id="ARBA00023239"/>
    </source>
</evidence>
<reference evidence="7" key="1">
    <citation type="submission" date="2016-10" db="EMBL/GenBank/DDBJ databases">
        <authorList>
            <person name="Varghese N."/>
            <person name="Submissions S."/>
        </authorList>
    </citation>
    <scope>NUCLEOTIDE SEQUENCE [LARGE SCALE GENOMIC DNA]</scope>
    <source>
        <strain evidence="7">CGMCC 1.11147</strain>
    </source>
</reference>
<sequence length="327" mass="35769">MSPAARTALVTGVAGQDGIYLARRLIGLGFRVVGTERQAATAEQDLAVYLDGVDLVQHDLRDDTGFRRLLEECRPDWVFNLAAFSSVGASWDQPDLVDDVNGAAVERMLDVMLDHRARTGDDVRFFQAGSAEEHGSAADSPYAKAKARAHAATTQHREEHGLFACTAVLHNHESPLRPQRFVTRKITRAAAEIALGKRESVSLGNLEVSRDWGAASDYVAAMTRMLELDTAADLVVATGVTHTLRDLVETAFSAAGVTDPWSYVVQDQALVRPADAPTLDADTSETRQVLGWEPTLTFEQVVEHMVAVDLERLRTGVEESTDYLYPH</sequence>
<dbReference type="EC" id="4.2.1.47" evidence="3"/>
<organism evidence="6 7">
    <name type="scientific">Nocardioides szechwanensis</name>
    <dbReference type="NCBI Taxonomy" id="1005944"/>
    <lineage>
        <taxon>Bacteria</taxon>
        <taxon>Bacillati</taxon>
        <taxon>Actinomycetota</taxon>
        <taxon>Actinomycetes</taxon>
        <taxon>Propionibacteriales</taxon>
        <taxon>Nocardioidaceae</taxon>
        <taxon>Nocardioides</taxon>
    </lineage>
</organism>
<dbReference type="EMBL" id="FNIC01000003">
    <property type="protein sequence ID" value="SDN48554.1"/>
    <property type="molecule type" value="Genomic_DNA"/>
</dbReference>
<dbReference type="GO" id="GO:0008446">
    <property type="term" value="F:GDP-mannose 4,6-dehydratase activity"/>
    <property type="evidence" value="ECO:0007669"/>
    <property type="project" value="UniProtKB-EC"/>
</dbReference>
<dbReference type="Pfam" id="PF16363">
    <property type="entry name" value="GDP_Man_Dehyd"/>
    <property type="match status" value="1"/>
</dbReference>
<dbReference type="Gene3D" id="3.90.25.10">
    <property type="entry name" value="UDP-galactose 4-epimerase, domain 1"/>
    <property type="match status" value="1"/>
</dbReference>
<proteinExistence type="inferred from homology"/>
<evidence type="ECO:0000256" key="2">
    <source>
        <dbReference type="ARBA" id="ARBA00009263"/>
    </source>
</evidence>
<dbReference type="STRING" id="1005944.SAMN05192576_2219"/>
<feature type="domain" description="NAD(P)-binding" evidence="5">
    <location>
        <begin position="9"/>
        <end position="305"/>
    </location>
</feature>
<dbReference type="InterPro" id="IPR016040">
    <property type="entry name" value="NAD(P)-bd_dom"/>
</dbReference>
<dbReference type="PANTHER" id="PTHR43715">
    <property type="entry name" value="GDP-MANNOSE 4,6-DEHYDRATASE"/>
    <property type="match status" value="1"/>
</dbReference>
<dbReference type="PANTHER" id="PTHR43715:SF1">
    <property type="entry name" value="GDP-MANNOSE 4,6 DEHYDRATASE"/>
    <property type="match status" value="1"/>
</dbReference>
<evidence type="ECO:0000313" key="6">
    <source>
        <dbReference type="EMBL" id="SDN48554.1"/>
    </source>
</evidence>
<keyword evidence="7" id="KW-1185">Reference proteome</keyword>
<dbReference type="GO" id="GO:0042351">
    <property type="term" value="P:'de novo' GDP-L-fucose biosynthetic process"/>
    <property type="evidence" value="ECO:0007669"/>
    <property type="project" value="TreeGrafter"/>
</dbReference>
<gene>
    <name evidence="6" type="ORF">SAMN05192576_2219</name>
</gene>
<dbReference type="InterPro" id="IPR036291">
    <property type="entry name" value="NAD(P)-bd_dom_sf"/>
</dbReference>
<evidence type="ECO:0000256" key="3">
    <source>
        <dbReference type="ARBA" id="ARBA00011989"/>
    </source>
</evidence>
<dbReference type="Proteomes" id="UP000199004">
    <property type="component" value="Unassembled WGS sequence"/>
</dbReference>
<evidence type="ECO:0000256" key="1">
    <source>
        <dbReference type="ARBA" id="ARBA00001937"/>
    </source>
</evidence>
<evidence type="ECO:0000259" key="5">
    <source>
        <dbReference type="Pfam" id="PF16363"/>
    </source>
</evidence>
<dbReference type="Gene3D" id="3.40.50.720">
    <property type="entry name" value="NAD(P)-binding Rossmann-like Domain"/>
    <property type="match status" value="1"/>
</dbReference>
<dbReference type="InterPro" id="IPR006368">
    <property type="entry name" value="GDP_Man_deHydtase"/>
</dbReference>
<dbReference type="AlphaFoldDB" id="A0A1H0BSB7"/>
<name>A0A1H0BSB7_9ACTN</name>
<accession>A0A1H0BSB7</accession>
<dbReference type="SUPFAM" id="SSF51735">
    <property type="entry name" value="NAD(P)-binding Rossmann-fold domains"/>
    <property type="match status" value="1"/>
</dbReference>
<keyword evidence="4" id="KW-0456">Lyase</keyword>
<evidence type="ECO:0000313" key="7">
    <source>
        <dbReference type="Proteomes" id="UP000199004"/>
    </source>
</evidence>
<comment type="cofactor">
    <cofactor evidence="1">
        <name>NADP(+)</name>
        <dbReference type="ChEBI" id="CHEBI:58349"/>
    </cofactor>
</comment>